<organism evidence="2 3">
    <name type="scientific">Stephania yunnanensis</name>
    <dbReference type="NCBI Taxonomy" id="152371"/>
    <lineage>
        <taxon>Eukaryota</taxon>
        <taxon>Viridiplantae</taxon>
        <taxon>Streptophyta</taxon>
        <taxon>Embryophyta</taxon>
        <taxon>Tracheophyta</taxon>
        <taxon>Spermatophyta</taxon>
        <taxon>Magnoliopsida</taxon>
        <taxon>Ranunculales</taxon>
        <taxon>Menispermaceae</taxon>
        <taxon>Menispermoideae</taxon>
        <taxon>Cissampelideae</taxon>
        <taxon>Stephania</taxon>
    </lineage>
</organism>
<evidence type="ECO:0000313" key="3">
    <source>
        <dbReference type="Proteomes" id="UP001420932"/>
    </source>
</evidence>
<accession>A0AAP0K175</accession>
<proteinExistence type="predicted"/>
<gene>
    <name evidence="2" type="ORF">Syun_012653</name>
</gene>
<comment type="caution">
    <text evidence="2">The sequence shown here is derived from an EMBL/GenBank/DDBJ whole genome shotgun (WGS) entry which is preliminary data.</text>
</comment>
<feature type="compositionally biased region" description="Basic and acidic residues" evidence="1">
    <location>
        <begin position="9"/>
        <end position="19"/>
    </location>
</feature>
<protein>
    <submittedName>
        <fullName evidence="2">Uncharacterized protein</fullName>
    </submittedName>
</protein>
<feature type="region of interest" description="Disordered" evidence="1">
    <location>
        <begin position="1"/>
        <end position="107"/>
    </location>
</feature>
<sequence>MIRRARERGKKEREKERRPAARQLDGSGELAEGRRWWLRRGSGCGRPPGDSPTRDRRGWRLARESGGRGLDGGKPERGGRPARSAASARLATSAGSARPRAPGTAWRAGWQSKVDTRGGSAMAAARAAVARR</sequence>
<keyword evidence="3" id="KW-1185">Reference proteome</keyword>
<dbReference type="EMBL" id="JBBNAF010000005">
    <property type="protein sequence ID" value="KAK9143253.1"/>
    <property type="molecule type" value="Genomic_DNA"/>
</dbReference>
<evidence type="ECO:0000256" key="1">
    <source>
        <dbReference type="SAM" id="MobiDB-lite"/>
    </source>
</evidence>
<name>A0AAP0K175_9MAGN</name>
<dbReference type="Proteomes" id="UP001420932">
    <property type="component" value="Unassembled WGS sequence"/>
</dbReference>
<evidence type="ECO:0000313" key="2">
    <source>
        <dbReference type="EMBL" id="KAK9143253.1"/>
    </source>
</evidence>
<feature type="compositionally biased region" description="Low complexity" evidence="1">
    <location>
        <begin position="81"/>
        <end position="98"/>
    </location>
</feature>
<dbReference type="AlphaFoldDB" id="A0AAP0K175"/>
<feature type="compositionally biased region" description="Basic and acidic residues" evidence="1">
    <location>
        <begin position="52"/>
        <end position="79"/>
    </location>
</feature>
<reference evidence="2 3" key="1">
    <citation type="submission" date="2024-01" db="EMBL/GenBank/DDBJ databases">
        <title>Genome assemblies of Stephania.</title>
        <authorList>
            <person name="Yang L."/>
        </authorList>
    </citation>
    <scope>NUCLEOTIDE SEQUENCE [LARGE SCALE GENOMIC DNA]</scope>
    <source>
        <strain evidence="2">YNDBR</strain>
        <tissue evidence="2">Leaf</tissue>
    </source>
</reference>